<dbReference type="PIRSF" id="PIRSF005384">
    <property type="entry name" value="RpiB_LacA_B"/>
    <property type="match status" value="1"/>
</dbReference>
<name>A0ABN5LU32_9BACT</name>
<comment type="similarity">
    <text evidence="1">Belongs to the LacAB/RpiB family.</text>
</comment>
<evidence type="ECO:0000256" key="2">
    <source>
        <dbReference type="ARBA" id="ARBA00023235"/>
    </source>
</evidence>
<sequence length="152" mass="16379">MEQTTFDLALPVAIGSDHAGFEYKEEVISYLEGKGVQVKDYGTHSVDSVDYPDFAHPVANAVESGEYAYGILICGSANGVAITANKHQGIRAAICWGDELARLARSHNNANVLCIPARFVDTATAKEMVDIFGETPFEGGRHMNRVSKIACS</sequence>
<dbReference type="GO" id="GO:0016853">
    <property type="term" value="F:isomerase activity"/>
    <property type="evidence" value="ECO:0007669"/>
    <property type="project" value="UniProtKB-KW"/>
</dbReference>
<dbReference type="SUPFAM" id="SSF89623">
    <property type="entry name" value="Ribose/Galactose isomerase RpiB/AlsB"/>
    <property type="match status" value="1"/>
</dbReference>
<dbReference type="NCBIfam" id="NF004051">
    <property type="entry name" value="PRK05571.1"/>
    <property type="match status" value="1"/>
</dbReference>
<protein>
    <submittedName>
        <fullName evidence="3">Ribose 5-phosphate isomerase B</fullName>
    </submittedName>
</protein>
<dbReference type="Pfam" id="PF02502">
    <property type="entry name" value="LacAB_rpiB"/>
    <property type="match status" value="1"/>
</dbReference>
<evidence type="ECO:0000313" key="3">
    <source>
        <dbReference type="EMBL" id="AWO01243.1"/>
    </source>
</evidence>
<dbReference type="PANTHER" id="PTHR30345:SF0">
    <property type="entry name" value="DNA DAMAGE-REPAIR_TOLERATION PROTEIN DRT102"/>
    <property type="match status" value="1"/>
</dbReference>
<reference evidence="3 4" key="1">
    <citation type="submission" date="2018-05" db="EMBL/GenBank/DDBJ databases">
        <title>Chitinophaga sp. nov., isolated from rhizosphere soil of Alhagi.</title>
        <authorList>
            <person name="Liu Y."/>
        </authorList>
    </citation>
    <scope>NUCLEOTIDE SEQUENCE [LARGE SCALE GENOMIC DNA]</scope>
    <source>
        <strain evidence="3 4">T22</strain>
    </source>
</reference>
<organism evidence="3 4">
    <name type="scientific">Chitinophaga alhagiae</name>
    <dbReference type="NCBI Taxonomy" id="2203219"/>
    <lineage>
        <taxon>Bacteria</taxon>
        <taxon>Pseudomonadati</taxon>
        <taxon>Bacteroidota</taxon>
        <taxon>Chitinophagia</taxon>
        <taxon>Chitinophagales</taxon>
        <taxon>Chitinophagaceae</taxon>
        <taxon>Chitinophaga</taxon>
    </lineage>
</organism>
<dbReference type="RefSeq" id="WP_119077456.1">
    <property type="nucleotide sequence ID" value="NZ_CP029600.1"/>
</dbReference>
<keyword evidence="2 3" id="KW-0413">Isomerase</keyword>
<dbReference type="Gene3D" id="3.40.1400.10">
    <property type="entry name" value="Sugar-phosphate isomerase, RpiB/LacA/LacB"/>
    <property type="match status" value="1"/>
</dbReference>
<proteinExistence type="inferred from homology"/>
<dbReference type="InterPro" id="IPR003500">
    <property type="entry name" value="RpiB_LacA_LacB"/>
</dbReference>
<accession>A0ABN5LU32</accession>
<dbReference type="EMBL" id="CP029600">
    <property type="protein sequence ID" value="AWO01243.1"/>
    <property type="molecule type" value="Genomic_DNA"/>
</dbReference>
<dbReference type="InterPro" id="IPR004785">
    <property type="entry name" value="RpiB"/>
</dbReference>
<dbReference type="PANTHER" id="PTHR30345">
    <property type="entry name" value="RIBOSE-5-PHOSPHATE ISOMERASE B"/>
    <property type="match status" value="1"/>
</dbReference>
<evidence type="ECO:0000313" key="4">
    <source>
        <dbReference type="Proteomes" id="UP000246099"/>
    </source>
</evidence>
<dbReference type="NCBIfam" id="TIGR01120">
    <property type="entry name" value="rpiB"/>
    <property type="match status" value="1"/>
</dbReference>
<gene>
    <name evidence="3" type="primary">rpiB</name>
    <name evidence="3" type="ORF">DLD77_05830</name>
</gene>
<dbReference type="Proteomes" id="UP000246099">
    <property type="component" value="Chromosome"/>
</dbReference>
<dbReference type="NCBIfam" id="TIGR00689">
    <property type="entry name" value="rpiB_lacA_lacB"/>
    <property type="match status" value="1"/>
</dbReference>
<evidence type="ECO:0000256" key="1">
    <source>
        <dbReference type="ARBA" id="ARBA00008754"/>
    </source>
</evidence>
<dbReference type="InterPro" id="IPR036569">
    <property type="entry name" value="RpiB_LacA_LacB_sf"/>
</dbReference>
<keyword evidence="4" id="KW-1185">Reference proteome</keyword>